<dbReference type="PANTHER" id="PTHR31415">
    <property type="entry name" value="OS05G0367900 PROTEIN"/>
    <property type="match status" value="1"/>
</dbReference>
<dbReference type="GO" id="GO:0009506">
    <property type="term" value="C:plasmodesma"/>
    <property type="evidence" value="ECO:0007669"/>
    <property type="project" value="TreeGrafter"/>
</dbReference>
<dbReference type="InterPro" id="IPR044839">
    <property type="entry name" value="NDR1-like"/>
</dbReference>
<sequence length="210" mass="23548">MAESSGCCRCCFSFIFTLGLTALFMWLSLRTSKPTCKVRSFYIPALNRTLNDTTNKTLYVTLRLENRNKDKGIYYDALNLTFSLPNASKPIATSAVSSFYQGHQKKATKDVEPKEVNWTAVSNATYPNGTVHFRVDLTTAVRFKIMFWRTKRHRVMVGADVVVNASGGYVNPKHKKDIKLSAASDHQMIKCLLGQVGVFANLLVLILLNL</sequence>
<accession>A0A6P5U2G6</accession>
<name>A0A6P5U2G6_PRUAV</name>
<evidence type="ECO:0000256" key="2">
    <source>
        <dbReference type="ARBA" id="ARBA00023136"/>
    </source>
</evidence>
<keyword evidence="4" id="KW-1185">Reference proteome</keyword>
<keyword evidence="3" id="KW-1133">Transmembrane helix</keyword>
<proteinExistence type="predicted"/>
<feature type="transmembrane region" description="Helical" evidence="3">
    <location>
        <begin position="12"/>
        <end position="29"/>
    </location>
</feature>
<dbReference type="KEGG" id="pavi:110774096"/>
<evidence type="ECO:0000313" key="4">
    <source>
        <dbReference type="Proteomes" id="UP000515124"/>
    </source>
</evidence>
<dbReference type="AlphaFoldDB" id="A0A6P5U2G6"/>
<evidence type="ECO:0000313" key="5">
    <source>
        <dbReference type="RefSeq" id="XP_021834318.1"/>
    </source>
</evidence>
<keyword evidence="2 3" id="KW-0472">Membrane</keyword>
<dbReference type="RefSeq" id="XP_021834318.1">
    <property type="nucleotide sequence ID" value="XM_021978626.1"/>
</dbReference>
<comment type="subcellular location">
    <subcellularLocation>
        <location evidence="1">Membrane</location>
    </subcellularLocation>
</comment>
<dbReference type="PANTHER" id="PTHR31415:SF52">
    <property type="entry name" value="LATE EMBRYOGENESIS ABUNDANT (LEA) HYDROXYPROLINE-RICH GLYCOPROTEIN FAMILY-RELATED"/>
    <property type="match status" value="1"/>
</dbReference>
<dbReference type="Gramene" id="Pav_sc0003138.1_g220.1.mk:mrna">
    <property type="protein sequence ID" value="Pav_sc0003138.1_g220.1.mk:CDS:1"/>
    <property type="gene ID" value="Pav_sc0003138.1_g220.1.mk"/>
</dbReference>
<organism evidence="4 5">
    <name type="scientific">Prunus avium</name>
    <name type="common">Cherry</name>
    <name type="synonym">Cerasus avium</name>
    <dbReference type="NCBI Taxonomy" id="42229"/>
    <lineage>
        <taxon>Eukaryota</taxon>
        <taxon>Viridiplantae</taxon>
        <taxon>Streptophyta</taxon>
        <taxon>Embryophyta</taxon>
        <taxon>Tracheophyta</taxon>
        <taxon>Spermatophyta</taxon>
        <taxon>Magnoliopsida</taxon>
        <taxon>eudicotyledons</taxon>
        <taxon>Gunneridae</taxon>
        <taxon>Pentapetalae</taxon>
        <taxon>rosids</taxon>
        <taxon>fabids</taxon>
        <taxon>Rosales</taxon>
        <taxon>Rosaceae</taxon>
        <taxon>Amygdaloideae</taxon>
        <taxon>Amygdaleae</taxon>
        <taxon>Prunus</taxon>
    </lineage>
</organism>
<dbReference type="GeneID" id="110774096"/>
<protein>
    <submittedName>
        <fullName evidence="5">Protein NDR1-like</fullName>
    </submittedName>
</protein>
<keyword evidence="3" id="KW-0812">Transmembrane</keyword>
<dbReference type="GO" id="GO:0098542">
    <property type="term" value="P:defense response to other organism"/>
    <property type="evidence" value="ECO:0007669"/>
    <property type="project" value="InterPro"/>
</dbReference>
<evidence type="ECO:0000256" key="1">
    <source>
        <dbReference type="ARBA" id="ARBA00004370"/>
    </source>
</evidence>
<evidence type="ECO:0000256" key="3">
    <source>
        <dbReference type="SAM" id="Phobius"/>
    </source>
</evidence>
<dbReference type="Proteomes" id="UP000515124">
    <property type="component" value="Unplaced"/>
</dbReference>
<dbReference type="GO" id="GO:0005886">
    <property type="term" value="C:plasma membrane"/>
    <property type="evidence" value="ECO:0007669"/>
    <property type="project" value="TreeGrafter"/>
</dbReference>
<reference evidence="5" key="1">
    <citation type="submission" date="2025-08" db="UniProtKB">
        <authorList>
            <consortium name="RefSeq"/>
        </authorList>
    </citation>
    <scope>IDENTIFICATION</scope>
</reference>
<gene>
    <name evidence="5" type="primary">LOC110774096</name>
</gene>